<feature type="compositionally biased region" description="Polar residues" evidence="1">
    <location>
        <begin position="87"/>
        <end position="108"/>
    </location>
</feature>
<feature type="non-terminal residue" evidence="2">
    <location>
        <position position="130"/>
    </location>
</feature>
<sequence length="130" mass="14105">KREKLVLQSQQTGDYTPVMYPFSAMGDVVMEVLIPPGGTELLTRTRNKHVHCLEESPEANTPVSHRTKPGNVHTDSSREVTFLHTGEVSSIESSPGHDNNIQVATTSDLDQTDQLVVVENASAVDSGPLP</sequence>
<organism evidence="2">
    <name type="scientific">Arion vulgaris</name>
    <dbReference type="NCBI Taxonomy" id="1028688"/>
    <lineage>
        <taxon>Eukaryota</taxon>
        <taxon>Metazoa</taxon>
        <taxon>Spiralia</taxon>
        <taxon>Lophotrochozoa</taxon>
        <taxon>Mollusca</taxon>
        <taxon>Gastropoda</taxon>
        <taxon>Heterobranchia</taxon>
        <taxon>Euthyneura</taxon>
        <taxon>Panpulmonata</taxon>
        <taxon>Eupulmonata</taxon>
        <taxon>Stylommatophora</taxon>
        <taxon>Helicina</taxon>
        <taxon>Arionoidea</taxon>
        <taxon>Arionidae</taxon>
        <taxon>Arion</taxon>
    </lineage>
</organism>
<protein>
    <submittedName>
        <fullName evidence="2">Uncharacterized protein</fullName>
    </submittedName>
</protein>
<accession>A0A0B6Z1X8</accession>
<gene>
    <name evidence="2" type="primary">ORF45587</name>
</gene>
<evidence type="ECO:0000256" key="1">
    <source>
        <dbReference type="SAM" id="MobiDB-lite"/>
    </source>
</evidence>
<dbReference type="AlphaFoldDB" id="A0A0B6Z1X8"/>
<proteinExistence type="predicted"/>
<name>A0A0B6Z1X8_9EUPU</name>
<reference evidence="2" key="1">
    <citation type="submission" date="2014-12" db="EMBL/GenBank/DDBJ databases">
        <title>Insight into the proteome of Arion vulgaris.</title>
        <authorList>
            <person name="Aradska J."/>
            <person name="Bulat T."/>
            <person name="Smidak R."/>
            <person name="Sarate P."/>
            <person name="Gangsoo J."/>
            <person name="Sialana F."/>
            <person name="Bilban M."/>
            <person name="Lubec G."/>
        </authorList>
    </citation>
    <scope>NUCLEOTIDE SEQUENCE</scope>
    <source>
        <tissue evidence="2">Skin</tissue>
    </source>
</reference>
<dbReference type="EMBL" id="HACG01015724">
    <property type="protein sequence ID" value="CEK62589.1"/>
    <property type="molecule type" value="Transcribed_RNA"/>
</dbReference>
<evidence type="ECO:0000313" key="2">
    <source>
        <dbReference type="EMBL" id="CEK62589.1"/>
    </source>
</evidence>
<feature type="non-terminal residue" evidence="2">
    <location>
        <position position="1"/>
    </location>
</feature>
<feature type="region of interest" description="Disordered" evidence="1">
    <location>
        <begin position="55"/>
        <end position="108"/>
    </location>
</feature>